<dbReference type="PANTHER" id="PTHR21415">
    <property type="entry name" value="U7 SNRNA-ASSOCIATED SM-LIKE PROTEIN LSM11"/>
    <property type="match status" value="1"/>
</dbReference>
<dbReference type="EMBL" id="OC004782">
    <property type="protein sequence ID" value="CAD7264831.1"/>
    <property type="molecule type" value="Genomic_DNA"/>
</dbReference>
<dbReference type="AlphaFoldDB" id="A0A7R9G2T2"/>
<dbReference type="Gene3D" id="2.30.30.100">
    <property type="match status" value="1"/>
</dbReference>
<dbReference type="InterPro" id="IPR010920">
    <property type="entry name" value="LSM_dom_sf"/>
</dbReference>
<feature type="compositionally biased region" description="Polar residues" evidence="1">
    <location>
        <begin position="230"/>
        <end position="244"/>
    </location>
</feature>
<feature type="region of interest" description="Disordered" evidence="1">
    <location>
        <begin position="140"/>
        <end position="279"/>
    </location>
</feature>
<dbReference type="GO" id="GO:0006398">
    <property type="term" value="P:mRNA 3'-end processing by stem-loop binding and cleavage"/>
    <property type="evidence" value="ECO:0007669"/>
    <property type="project" value="TreeGrafter"/>
</dbReference>
<dbReference type="InterPro" id="IPR039267">
    <property type="entry name" value="Lsm11"/>
</dbReference>
<dbReference type="GO" id="GO:0071209">
    <property type="term" value="F:U7 snRNA binding"/>
    <property type="evidence" value="ECO:0007669"/>
    <property type="project" value="InterPro"/>
</dbReference>
<dbReference type="PANTHER" id="PTHR21415:SF1">
    <property type="entry name" value="U7 SNRNA-ASSOCIATED SM-LIKE PROTEIN LSM11"/>
    <property type="match status" value="1"/>
</dbReference>
<proteinExistence type="predicted"/>
<feature type="compositionally biased region" description="Polar residues" evidence="1">
    <location>
        <begin position="257"/>
        <end position="274"/>
    </location>
</feature>
<name>A0A7R9G2T2_TIMSH</name>
<evidence type="ECO:0000313" key="2">
    <source>
        <dbReference type="EMBL" id="CAD7264831.1"/>
    </source>
</evidence>
<feature type="compositionally biased region" description="Polar residues" evidence="1">
    <location>
        <begin position="141"/>
        <end position="160"/>
    </location>
</feature>
<protein>
    <recommendedName>
        <fullName evidence="3">LSM domain-containing protein</fullName>
    </recommendedName>
</protein>
<evidence type="ECO:0008006" key="3">
    <source>
        <dbReference type="Google" id="ProtNLM"/>
    </source>
</evidence>
<gene>
    <name evidence="2" type="ORF">TSIB3V08_LOCUS8879</name>
</gene>
<dbReference type="GO" id="GO:0005683">
    <property type="term" value="C:U7 snRNP"/>
    <property type="evidence" value="ECO:0007669"/>
    <property type="project" value="TreeGrafter"/>
</dbReference>
<sequence>MSVVHPGLLKISLQYVSELLAVLLHNVPELLGLSLHYVSELLDALLHNVSELLGLSLQYVSELLDALLHNVSELLKISLVYVSELLKISLQYVLSALGKEPVLAPRKQRPERNLLTRMRNTTTGPLARLRDCTELRVRVKSLTTRPGSEQDKNSLTTRAGSEQDKNKSLTIRQGSEQDKNSFTTRPGSARKEQSLTTRPGSEQDKNRVLPSVLSQSKDQSKVRTMLPPVQDQSQDKNSLTTRPGSEQGKNRVLPPVQGQSKSGAPGGRTSNPLTPTRGLRRQSRLDWLLETGLESRSGVVKVVFPFSLQDDEIKMYRPRSCIPEVVSQVYIRNMKGIRGYCIAFVAAFDKHWNLALEDVTEVWTRPVKRKAVALARCETSWVSDRPPLQPLYLLSEWSEPLPQHIRLSHHLSELNLCKEVYRSSRVTTHWVRVERGAQVPRGSAFCRYIQGEHHLYSHRNMASEPRWVVRQFVGCVTVGPSPELQVQPSRVQVVKKDRRTETCERHVSQLMVRGEQVALIAILD</sequence>
<organism evidence="2">
    <name type="scientific">Timema shepardi</name>
    <name type="common">Walking stick</name>
    <dbReference type="NCBI Taxonomy" id="629360"/>
    <lineage>
        <taxon>Eukaryota</taxon>
        <taxon>Metazoa</taxon>
        <taxon>Ecdysozoa</taxon>
        <taxon>Arthropoda</taxon>
        <taxon>Hexapoda</taxon>
        <taxon>Insecta</taxon>
        <taxon>Pterygota</taxon>
        <taxon>Neoptera</taxon>
        <taxon>Polyneoptera</taxon>
        <taxon>Phasmatodea</taxon>
        <taxon>Timematodea</taxon>
        <taxon>Timematoidea</taxon>
        <taxon>Timematidae</taxon>
        <taxon>Timema</taxon>
    </lineage>
</organism>
<dbReference type="SUPFAM" id="SSF50182">
    <property type="entry name" value="Sm-like ribonucleoproteins"/>
    <property type="match status" value="1"/>
</dbReference>
<feature type="compositionally biased region" description="Polar residues" evidence="1">
    <location>
        <begin position="168"/>
        <end position="186"/>
    </location>
</feature>
<evidence type="ECO:0000256" key="1">
    <source>
        <dbReference type="SAM" id="MobiDB-lite"/>
    </source>
</evidence>
<accession>A0A7R9G2T2</accession>
<reference evidence="2" key="1">
    <citation type="submission" date="2020-11" db="EMBL/GenBank/DDBJ databases">
        <authorList>
            <person name="Tran Van P."/>
        </authorList>
    </citation>
    <scope>NUCLEOTIDE SEQUENCE</scope>
</reference>